<organism evidence="1 2">
    <name type="scientific">Propionibacterium australiense</name>
    <dbReference type="NCBI Taxonomy" id="119981"/>
    <lineage>
        <taxon>Bacteria</taxon>
        <taxon>Bacillati</taxon>
        <taxon>Actinomycetota</taxon>
        <taxon>Actinomycetes</taxon>
        <taxon>Propionibacteriales</taxon>
        <taxon>Propionibacteriaceae</taxon>
        <taxon>Propionibacterium</taxon>
    </lineage>
</organism>
<sequence length="30" mass="3205">MTGLVAERGTVRDTLSVMWDVLVTGATLDP</sequence>
<proteinExistence type="predicted"/>
<reference evidence="2" key="1">
    <citation type="submission" date="2018-08" db="EMBL/GenBank/DDBJ databases">
        <authorList>
            <person name="Hornung B."/>
        </authorList>
    </citation>
    <scope>NUCLEOTIDE SEQUENCE [LARGE SCALE GENOMIC DNA]</scope>
</reference>
<accession>A0A383S880</accession>
<dbReference type="Proteomes" id="UP000263928">
    <property type="component" value="Unassembled WGS sequence"/>
</dbReference>
<evidence type="ECO:0000313" key="1">
    <source>
        <dbReference type="EMBL" id="SYZ33624.1"/>
    </source>
</evidence>
<gene>
    <name evidence="1" type="ORF">PROPAUS_1543</name>
</gene>
<keyword evidence="2" id="KW-1185">Reference proteome</keyword>
<dbReference type="AlphaFoldDB" id="A0A383S880"/>
<dbReference type="EMBL" id="UNQJ01000010">
    <property type="protein sequence ID" value="SYZ33624.1"/>
    <property type="molecule type" value="Genomic_DNA"/>
</dbReference>
<protein>
    <submittedName>
        <fullName evidence="1">Uncharacterized protein</fullName>
    </submittedName>
</protein>
<name>A0A383S880_9ACTN</name>
<evidence type="ECO:0000313" key="2">
    <source>
        <dbReference type="Proteomes" id="UP000263928"/>
    </source>
</evidence>